<reference evidence="2 3" key="1">
    <citation type="journal article" date="2019" name="Nat. Ecol. Evol.">
        <title>Megaphylogeny resolves global patterns of mushroom evolution.</title>
        <authorList>
            <person name="Varga T."/>
            <person name="Krizsan K."/>
            <person name="Foldi C."/>
            <person name="Dima B."/>
            <person name="Sanchez-Garcia M."/>
            <person name="Sanchez-Ramirez S."/>
            <person name="Szollosi G.J."/>
            <person name="Szarkandi J.G."/>
            <person name="Papp V."/>
            <person name="Albert L."/>
            <person name="Andreopoulos W."/>
            <person name="Angelini C."/>
            <person name="Antonin V."/>
            <person name="Barry K.W."/>
            <person name="Bougher N.L."/>
            <person name="Buchanan P."/>
            <person name="Buyck B."/>
            <person name="Bense V."/>
            <person name="Catcheside P."/>
            <person name="Chovatia M."/>
            <person name="Cooper J."/>
            <person name="Damon W."/>
            <person name="Desjardin D."/>
            <person name="Finy P."/>
            <person name="Geml J."/>
            <person name="Haridas S."/>
            <person name="Hughes K."/>
            <person name="Justo A."/>
            <person name="Karasinski D."/>
            <person name="Kautmanova I."/>
            <person name="Kiss B."/>
            <person name="Kocsube S."/>
            <person name="Kotiranta H."/>
            <person name="LaButti K.M."/>
            <person name="Lechner B.E."/>
            <person name="Liimatainen K."/>
            <person name="Lipzen A."/>
            <person name="Lukacs Z."/>
            <person name="Mihaltcheva S."/>
            <person name="Morgado L.N."/>
            <person name="Niskanen T."/>
            <person name="Noordeloos M.E."/>
            <person name="Ohm R.A."/>
            <person name="Ortiz-Santana B."/>
            <person name="Ovrebo C."/>
            <person name="Racz N."/>
            <person name="Riley R."/>
            <person name="Savchenko A."/>
            <person name="Shiryaev A."/>
            <person name="Soop K."/>
            <person name="Spirin V."/>
            <person name="Szebenyi C."/>
            <person name="Tomsovsky M."/>
            <person name="Tulloss R.E."/>
            <person name="Uehling J."/>
            <person name="Grigoriev I.V."/>
            <person name="Vagvolgyi C."/>
            <person name="Papp T."/>
            <person name="Martin F.M."/>
            <person name="Miettinen O."/>
            <person name="Hibbett D.S."/>
            <person name="Nagy L.G."/>
        </authorList>
    </citation>
    <scope>NUCLEOTIDE SEQUENCE [LARGE SCALE GENOMIC DNA]</scope>
    <source>
        <strain evidence="2 3">CBS 962.96</strain>
    </source>
</reference>
<gene>
    <name evidence="2" type="ORF">K435DRAFT_865788</name>
</gene>
<dbReference type="AlphaFoldDB" id="A0A4S8LIN3"/>
<keyword evidence="3" id="KW-1185">Reference proteome</keyword>
<organism evidence="2 3">
    <name type="scientific">Dendrothele bispora (strain CBS 962.96)</name>
    <dbReference type="NCBI Taxonomy" id="1314807"/>
    <lineage>
        <taxon>Eukaryota</taxon>
        <taxon>Fungi</taxon>
        <taxon>Dikarya</taxon>
        <taxon>Basidiomycota</taxon>
        <taxon>Agaricomycotina</taxon>
        <taxon>Agaricomycetes</taxon>
        <taxon>Agaricomycetidae</taxon>
        <taxon>Agaricales</taxon>
        <taxon>Agaricales incertae sedis</taxon>
        <taxon>Dendrothele</taxon>
    </lineage>
</organism>
<name>A0A4S8LIN3_DENBC</name>
<evidence type="ECO:0008006" key="4">
    <source>
        <dbReference type="Google" id="ProtNLM"/>
    </source>
</evidence>
<evidence type="ECO:0000313" key="3">
    <source>
        <dbReference type="Proteomes" id="UP000297245"/>
    </source>
</evidence>
<evidence type="ECO:0000313" key="2">
    <source>
        <dbReference type="EMBL" id="THU88959.1"/>
    </source>
</evidence>
<dbReference type="EMBL" id="ML179388">
    <property type="protein sequence ID" value="THU88959.1"/>
    <property type="molecule type" value="Genomic_DNA"/>
</dbReference>
<feature type="region of interest" description="Disordered" evidence="1">
    <location>
        <begin position="33"/>
        <end position="55"/>
    </location>
</feature>
<accession>A0A4S8LIN3</accession>
<evidence type="ECO:0000256" key="1">
    <source>
        <dbReference type="SAM" id="MobiDB-lite"/>
    </source>
</evidence>
<protein>
    <recommendedName>
        <fullName evidence="4">F-box domain-containing protein</fullName>
    </recommendedName>
</protein>
<dbReference type="OrthoDB" id="2976077at2759"/>
<sequence length="719" mass="81183">MAQATSQPANKDSSRCMDGLAYNNAAWLISRTKAKPNHAKPRRGNTTPALVPVPLEPSTNQFRTIDSVMAELWFPRPDSDVWSMTDLRIVKHTADQDKPNVMYVLYVQPEDRENFDDDCRKHYSPMLLVKHTHDHLVSFTSQDLGNIKRFVYEWLDPTLIESDDLYAGHSLASARLRTAVNCPCTPLSVVYTTRLRLDTVDHLCPPMSSSSLVNAVLFQPELFRLVVAYADIHDYFTWRYTCRAMHLACEDILYMDFRHELSFWCPHSAISEVIKHIEHQDTIVVGAAALAVLRLHTLGPLSNLQLVCPWAAMESWTAFARELEWVQCGRTSNEDVEVVRFMSTKDTLATIQGVKSVSPVQYVVQAPESALFTFIDSKGVHCGYPVVTLDNVTFSLRKNTLGYRLGWDSIVVGPAIPYHSLGPYRGNNRGNESVDPFHPVLFPVPSMSFLEICLTPNILLSILLRLPFLDWISLSNTCLAAHNGAQTSFECLFESRLSNFVRYDHLHHFIGLLHYSDSVIVGALPLAMLGLTTWGPDKELIVHSPLATKWRWQRRFGWRLTSELEVREEGGVHTIQNFCYEEASTRFPRAARSLTEPKIQTAKIKLIYTDGPRVLALLCKAPETALFTFMSSTVLCTAYPRTTLKRRTLCANLSLDGYMAGAECLTQFSPIAFLPDGYDIARKWTDSHCLSFRYTPFVPDIVAMGGNIYWDLSGTGANR</sequence>
<feature type="compositionally biased region" description="Basic residues" evidence="1">
    <location>
        <begin position="33"/>
        <end position="43"/>
    </location>
</feature>
<dbReference type="Proteomes" id="UP000297245">
    <property type="component" value="Unassembled WGS sequence"/>
</dbReference>
<proteinExistence type="predicted"/>